<dbReference type="InterPro" id="IPR052183">
    <property type="entry name" value="IS_Transposase"/>
</dbReference>
<organism evidence="2 3">
    <name type="scientific">Microvirga lotononidis</name>
    <dbReference type="NCBI Taxonomy" id="864069"/>
    <lineage>
        <taxon>Bacteria</taxon>
        <taxon>Pseudomonadati</taxon>
        <taxon>Pseudomonadota</taxon>
        <taxon>Alphaproteobacteria</taxon>
        <taxon>Hyphomicrobiales</taxon>
        <taxon>Methylobacteriaceae</taxon>
        <taxon>Microvirga</taxon>
    </lineage>
</organism>
<name>I4YX92_9HYPH</name>
<dbReference type="PANTHER" id="PTHR35528">
    <property type="entry name" value="BLL1675 PROTEIN"/>
    <property type="match status" value="1"/>
</dbReference>
<proteinExistence type="predicted"/>
<evidence type="ECO:0000259" key="1">
    <source>
        <dbReference type="Pfam" id="PF13610"/>
    </source>
</evidence>
<dbReference type="STRING" id="864069.MicloDRAFT_00027220"/>
<feature type="domain" description="DDE" evidence="1">
    <location>
        <begin position="12"/>
        <end position="142"/>
    </location>
</feature>
<sequence>MLEQFNLRRRPVTGEWQYFYRASDSTGDTVNVWFSEWQNFTAAQRFLRKAFKRHGRPGRSTSDDRQTNHEAILSCDMADRLQERRKLKPICIRQSIDLNNRVEQDYRAIKGRVSSMLGLESISSARVILSGIELVHMVCKGQAKYACRSDLSLVEQFDLIAA</sequence>
<reference evidence="2 3" key="1">
    <citation type="submission" date="2012-02" db="EMBL/GenBank/DDBJ databases">
        <title>Improved High-Quality Draft sequence of Microvirga sp. WSM3557.</title>
        <authorList>
            <consortium name="US DOE Joint Genome Institute"/>
            <person name="Lucas S."/>
            <person name="Han J."/>
            <person name="Lapidus A."/>
            <person name="Cheng J.-F."/>
            <person name="Goodwin L."/>
            <person name="Pitluck S."/>
            <person name="Peters L."/>
            <person name="Zhang X."/>
            <person name="Detter J.C."/>
            <person name="Han C."/>
            <person name="Tapia R."/>
            <person name="Land M."/>
            <person name="Hauser L."/>
            <person name="Kyrpides N."/>
            <person name="Ivanova N."/>
            <person name="Pagani I."/>
            <person name="Brau L."/>
            <person name="Yates R."/>
            <person name="O'Hara G."/>
            <person name="Rui T."/>
            <person name="Howieson J."/>
            <person name="Reeve W."/>
            <person name="Woyke T."/>
        </authorList>
    </citation>
    <scope>NUCLEOTIDE SEQUENCE [LARGE SCALE GENOMIC DNA]</scope>
    <source>
        <strain evidence="2 3">WSM3557</strain>
    </source>
</reference>
<accession>I4YX92</accession>
<dbReference type="Pfam" id="PF13610">
    <property type="entry name" value="DDE_Tnp_IS240"/>
    <property type="match status" value="1"/>
</dbReference>
<dbReference type="EMBL" id="JH660644">
    <property type="protein sequence ID" value="EIM28584.1"/>
    <property type="molecule type" value="Genomic_DNA"/>
</dbReference>
<evidence type="ECO:0000313" key="2">
    <source>
        <dbReference type="EMBL" id="EIM28584.1"/>
    </source>
</evidence>
<gene>
    <name evidence="2" type="ORF">MicloDRAFT_00027220</name>
</gene>
<evidence type="ECO:0000313" key="3">
    <source>
        <dbReference type="Proteomes" id="UP000003947"/>
    </source>
</evidence>
<protein>
    <recommendedName>
        <fullName evidence="1">DDE domain-containing protein</fullName>
    </recommendedName>
</protein>
<dbReference type="OrthoDB" id="4315389at2"/>
<dbReference type="PATRIC" id="fig|864069.3.peg.2944"/>
<dbReference type="eggNOG" id="COG3316">
    <property type="taxonomic scope" value="Bacteria"/>
</dbReference>
<dbReference type="HOGENOM" id="CLU_067322_2_5_5"/>
<keyword evidence="3" id="KW-1185">Reference proteome</keyword>
<dbReference type="InterPro" id="IPR032874">
    <property type="entry name" value="DDE_dom"/>
</dbReference>
<dbReference type="Proteomes" id="UP000003947">
    <property type="component" value="Unassembled WGS sequence"/>
</dbReference>
<dbReference type="AlphaFoldDB" id="I4YX92"/>
<dbReference type="PANTHER" id="PTHR35528:SF3">
    <property type="entry name" value="BLL1675 PROTEIN"/>
    <property type="match status" value="1"/>
</dbReference>